<organism evidence="1 2">
    <name type="scientific">Solanum verrucosum</name>
    <dbReference type="NCBI Taxonomy" id="315347"/>
    <lineage>
        <taxon>Eukaryota</taxon>
        <taxon>Viridiplantae</taxon>
        <taxon>Streptophyta</taxon>
        <taxon>Embryophyta</taxon>
        <taxon>Tracheophyta</taxon>
        <taxon>Spermatophyta</taxon>
        <taxon>Magnoliopsida</taxon>
        <taxon>eudicotyledons</taxon>
        <taxon>Gunneridae</taxon>
        <taxon>Pentapetalae</taxon>
        <taxon>asterids</taxon>
        <taxon>lamiids</taxon>
        <taxon>Solanales</taxon>
        <taxon>Solanaceae</taxon>
        <taxon>Solanoideae</taxon>
        <taxon>Solaneae</taxon>
        <taxon>Solanum</taxon>
    </lineage>
</organism>
<reference evidence="1" key="1">
    <citation type="submission" date="2023-08" db="EMBL/GenBank/DDBJ databases">
        <title>A de novo genome assembly of Solanum verrucosum Schlechtendal, a Mexican diploid species geographically isolated from the other diploid A-genome species in potato relatives.</title>
        <authorList>
            <person name="Hosaka K."/>
        </authorList>
    </citation>
    <scope>NUCLEOTIDE SEQUENCE</scope>
    <source>
        <tissue evidence="1">Young leaves</tissue>
    </source>
</reference>
<evidence type="ECO:0000313" key="2">
    <source>
        <dbReference type="Proteomes" id="UP001234989"/>
    </source>
</evidence>
<keyword evidence="2" id="KW-1185">Reference proteome</keyword>
<gene>
    <name evidence="1" type="ORF">MTR67_025590</name>
</gene>
<evidence type="ECO:0000313" key="1">
    <source>
        <dbReference type="EMBL" id="WMV32205.1"/>
    </source>
</evidence>
<name>A0AAF0R3T2_SOLVR</name>
<protein>
    <submittedName>
        <fullName evidence="1">Uncharacterized protein</fullName>
    </submittedName>
</protein>
<proteinExistence type="predicted"/>
<sequence>MNYTFCGIELTIIIYSSYHNKLGVFSNHEAAINTFTKFRDLPTLVFNQKNMMIKEEFTKQKIETMEKQLHKIRKKITR</sequence>
<dbReference type="EMBL" id="CP133617">
    <property type="protein sequence ID" value="WMV32205.1"/>
    <property type="molecule type" value="Genomic_DNA"/>
</dbReference>
<dbReference type="AlphaFoldDB" id="A0AAF0R3T2"/>
<dbReference type="Proteomes" id="UP001234989">
    <property type="component" value="Chromosome 6"/>
</dbReference>
<accession>A0AAF0R3T2</accession>